<protein>
    <recommendedName>
        <fullName evidence="3">Probable oxidoreductase</fullName>
    </recommendedName>
</protein>
<reference evidence="4 5" key="1">
    <citation type="submission" date="2023-07" db="EMBL/GenBank/DDBJ databases">
        <title>Comparative genomics of wheat-associated soil bacteria to identify genetic determinants of phenazine resistance.</title>
        <authorList>
            <person name="Mouncey N."/>
        </authorList>
    </citation>
    <scope>NUCLEOTIDE SEQUENCE [LARGE SCALE GENOMIC DNA]</scope>
    <source>
        <strain evidence="4 5">W4I9-1</strain>
    </source>
</reference>
<dbReference type="Pfam" id="PF00106">
    <property type="entry name" value="adh_short"/>
    <property type="match status" value="1"/>
</dbReference>
<dbReference type="NCBIfam" id="NF004845">
    <property type="entry name" value="PRK06196.1"/>
    <property type="match status" value="1"/>
</dbReference>
<dbReference type="InterPro" id="IPR002347">
    <property type="entry name" value="SDR_fam"/>
</dbReference>
<keyword evidence="2" id="KW-0560">Oxidoreductase</keyword>
<dbReference type="InterPro" id="IPR036291">
    <property type="entry name" value="NAD(P)-bd_dom_sf"/>
</dbReference>
<dbReference type="EMBL" id="JAUSXV010000001">
    <property type="protein sequence ID" value="MDQ0649660.1"/>
    <property type="molecule type" value="Genomic_DNA"/>
</dbReference>
<dbReference type="Proteomes" id="UP001244427">
    <property type="component" value="Unassembled WGS sequence"/>
</dbReference>
<dbReference type="FunFam" id="3.40.50.720:FF:000594">
    <property type="entry name" value="Short-chain oxidoreductase"/>
    <property type="match status" value="1"/>
</dbReference>
<dbReference type="AlphaFoldDB" id="A0AAW8F1L8"/>
<proteinExistence type="inferred from homology"/>
<dbReference type="PANTHER" id="PTHR24320">
    <property type="entry name" value="RETINOL DEHYDROGENASE"/>
    <property type="match status" value="1"/>
</dbReference>
<organism evidence="4 5">
    <name type="scientific">Microbacterium natoriense</name>
    <dbReference type="NCBI Taxonomy" id="284570"/>
    <lineage>
        <taxon>Bacteria</taxon>
        <taxon>Bacillati</taxon>
        <taxon>Actinomycetota</taxon>
        <taxon>Actinomycetes</taxon>
        <taxon>Micrococcales</taxon>
        <taxon>Microbacteriaceae</taxon>
        <taxon>Microbacterium</taxon>
    </lineage>
</organism>
<dbReference type="GO" id="GO:0016491">
    <property type="term" value="F:oxidoreductase activity"/>
    <property type="evidence" value="ECO:0007669"/>
    <property type="project" value="UniProtKB-KW"/>
</dbReference>
<sequence length="342" mass="36100">MLLDFESTLGHMVTNMTTKIDMLARQQPMTSPFGYRSTAAEAIAGIELQGKTAIVTGGYSGLGLETVKALADAGVQVIVPARRPDAASAALSDVSGVRVSAMDLGDLDSVAAFTERVRADATPIDLMINVAGIMASPFQLTPQGWESQFGTNHLGHFALVGGVADLLTSGARVIAYSSGAHFRSPVLFDDVNFAGTAYDPWVAYGQSKTADALFAVGLDARAAGRGIHAYSVHPGGILTDLQRHMPREELIERRWMDADGTPNPRFKTPAQGASTGLWAATAPELVDRGGVYCEDCSIKGVVPADFTDMTAGGVKEWAIDPEAADRLWALSVEATGVDPFRA</sequence>
<dbReference type="SUPFAM" id="SSF51735">
    <property type="entry name" value="NAD(P)-binding Rossmann-fold domains"/>
    <property type="match status" value="1"/>
</dbReference>
<evidence type="ECO:0000313" key="4">
    <source>
        <dbReference type="EMBL" id="MDQ0649660.1"/>
    </source>
</evidence>
<dbReference type="PANTHER" id="PTHR24320:SF272">
    <property type="entry name" value="NAD(P)-BINDING ROSSMANN-FOLD SUPERFAMILY PROTEIN"/>
    <property type="match status" value="1"/>
</dbReference>
<gene>
    <name evidence="4" type="ORF">QFZ53_003856</name>
</gene>
<evidence type="ECO:0000256" key="3">
    <source>
        <dbReference type="ARBA" id="ARBA00071493"/>
    </source>
</evidence>
<comment type="similarity">
    <text evidence="1">Belongs to the short-chain dehydrogenases/reductases (SDR) family.</text>
</comment>
<evidence type="ECO:0000256" key="2">
    <source>
        <dbReference type="ARBA" id="ARBA00023002"/>
    </source>
</evidence>
<comment type="caution">
    <text evidence="4">The sequence shown here is derived from an EMBL/GenBank/DDBJ whole genome shotgun (WGS) entry which is preliminary data.</text>
</comment>
<keyword evidence="5" id="KW-1185">Reference proteome</keyword>
<dbReference type="PRINTS" id="PR00081">
    <property type="entry name" value="GDHRDH"/>
</dbReference>
<name>A0AAW8F1L8_9MICO</name>
<evidence type="ECO:0000313" key="5">
    <source>
        <dbReference type="Proteomes" id="UP001244427"/>
    </source>
</evidence>
<evidence type="ECO:0000256" key="1">
    <source>
        <dbReference type="ARBA" id="ARBA00006484"/>
    </source>
</evidence>
<dbReference type="Gene3D" id="3.40.50.720">
    <property type="entry name" value="NAD(P)-binding Rossmann-like Domain"/>
    <property type="match status" value="1"/>
</dbReference>
<accession>A0AAW8F1L8</accession>